<keyword evidence="2" id="KW-1185">Reference proteome</keyword>
<dbReference type="Proteomes" id="UP001140560">
    <property type="component" value="Unassembled WGS sequence"/>
</dbReference>
<proteinExistence type="predicted"/>
<protein>
    <submittedName>
        <fullName evidence="1">Uncharacterized protein</fullName>
    </submittedName>
</protein>
<reference evidence="1" key="1">
    <citation type="submission" date="2022-10" db="EMBL/GenBank/DDBJ databases">
        <title>Tapping the CABI collections for fungal endophytes: first genome assemblies for Collariella, Neodidymelliopsis, Ascochyta clinopodiicola, Didymella pomorum, Didymosphaeria variabile, Neocosmospora piperis and Neocucurbitaria cava.</title>
        <authorList>
            <person name="Hill R."/>
        </authorList>
    </citation>
    <scope>NUCLEOTIDE SEQUENCE</scope>
    <source>
        <strain evidence="1">IMI 356814</strain>
    </source>
</reference>
<organism evidence="1 2">
    <name type="scientific">Neocucurbitaria cava</name>
    <dbReference type="NCBI Taxonomy" id="798079"/>
    <lineage>
        <taxon>Eukaryota</taxon>
        <taxon>Fungi</taxon>
        <taxon>Dikarya</taxon>
        <taxon>Ascomycota</taxon>
        <taxon>Pezizomycotina</taxon>
        <taxon>Dothideomycetes</taxon>
        <taxon>Pleosporomycetidae</taxon>
        <taxon>Pleosporales</taxon>
        <taxon>Pleosporineae</taxon>
        <taxon>Cucurbitariaceae</taxon>
        <taxon>Neocucurbitaria</taxon>
    </lineage>
</organism>
<evidence type="ECO:0000313" key="1">
    <source>
        <dbReference type="EMBL" id="KAJ4364619.1"/>
    </source>
</evidence>
<gene>
    <name evidence="1" type="ORF">N0V83_009215</name>
</gene>
<dbReference type="OrthoDB" id="3440338at2759"/>
<accession>A0A9W9CHZ3</accession>
<sequence>MPNHESHVNDPGAIAPGPETLSERRTRWSRLLHLQQYQPIISDVLDEELPKYENSAIINVSDRISLMRECALILASAPAVFAAAVNGSLVRQMLSDPELQAKYAIIQERAHDQPSIYVHFLADDLGVAPTPNQYLVIRDVVLDYLKDGYNSEHAWHLDNITPPSVTRAASAQGHRKYIHTTTRSSRRVETLHRLCQGIQKRSLDTPAGDRDTPLQFPPGECGYSKNSHIRLAQHRARQSSIYVMNLVEDICTYLHRTRRFQQRFRMHQFIIYLIFRPSQAAIAEIFCSGLLQVWVENGGGFNAYAAGRSVATAGRVRMSEWDGHEKWARQKSPVVENMKSLKEREEEWRKALEWEIEVVEDVEMIQASDGKDATDKYECF</sequence>
<evidence type="ECO:0000313" key="2">
    <source>
        <dbReference type="Proteomes" id="UP001140560"/>
    </source>
</evidence>
<dbReference type="AlphaFoldDB" id="A0A9W9CHZ3"/>
<dbReference type="EMBL" id="JAPEUY010000017">
    <property type="protein sequence ID" value="KAJ4364619.1"/>
    <property type="molecule type" value="Genomic_DNA"/>
</dbReference>
<name>A0A9W9CHZ3_9PLEO</name>
<comment type="caution">
    <text evidence="1">The sequence shown here is derived from an EMBL/GenBank/DDBJ whole genome shotgun (WGS) entry which is preliminary data.</text>
</comment>